<keyword evidence="4" id="KW-0863">Zinc-finger</keyword>
<evidence type="ECO:0000256" key="3">
    <source>
        <dbReference type="ARBA" id="ARBA00022723"/>
    </source>
</evidence>
<keyword evidence="3" id="KW-0479">Metal-binding</keyword>
<evidence type="ECO:0000256" key="2">
    <source>
        <dbReference type="ARBA" id="ARBA00010857"/>
    </source>
</evidence>
<dbReference type="GO" id="GO:0070897">
    <property type="term" value="P:transcription preinitiation complex assembly"/>
    <property type="evidence" value="ECO:0007669"/>
    <property type="project" value="InterPro"/>
</dbReference>
<dbReference type="InterPro" id="IPR000812">
    <property type="entry name" value="TFIIB"/>
</dbReference>
<evidence type="ECO:0000256" key="8">
    <source>
        <dbReference type="ARBA" id="ARBA00023242"/>
    </source>
</evidence>
<evidence type="ECO:0000256" key="7">
    <source>
        <dbReference type="ARBA" id="ARBA00023163"/>
    </source>
</evidence>
<evidence type="ECO:0000256" key="6">
    <source>
        <dbReference type="ARBA" id="ARBA00023015"/>
    </source>
</evidence>
<protein>
    <submittedName>
        <fullName evidence="9">Uncharacterized protein</fullName>
    </submittedName>
</protein>
<evidence type="ECO:0000256" key="4">
    <source>
        <dbReference type="ARBA" id="ARBA00022771"/>
    </source>
</evidence>
<keyword evidence="7" id="KW-0804">Transcription</keyword>
<dbReference type="HOGENOM" id="CLU_2444104_0_0_1"/>
<dbReference type="EMBL" id="BT069754">
    <property type="protein sequence ID" value="ACN36651.1"/>
    <property type="molecule type" value="mRNA"/>
</dbReference>
<dbReference type="GO" id="GO:0008270">
    <property type="term" value="F:zinc ion binding"/>
    <property type="evidence" value="ECO:0007669"/>
    <property type="project" value="UniProtKB-KW"/>
</dbReference>
<dbReference type="PANTHER" id="PTHR11618">
    <property type="entry name" value="TRANSCRIPTION INITIATION FACTOR IIB-RELATED"/>
    <property type="match status" value="1"/>
</dbReference>
<keyword evidence="6" id="KW-0805">Transcription regulation</keyword>
<reference evidence="9" key="1">
    <citation type="journal article" date="2009" name="PLoS Genet.">
        <title>Sequencing, mapping, and analysis of 27,455 maize full-length cDNAs.</title>
        <authorList>
            <person name="Soderlund C."/>
            <person name="Descour A."/>
            <person name="Kudrna D."/>
            <person name="Bomhoff M."/>
            <person name="Boyd L."/>
            <person name="Currie J."/>
            <person name="Angelova A."/>
            <person name="Collura K."/>
            <person name="Wissotski M."/>
            <person name="Ashley E."/>
            <person name="Morrow D."/>
            <person name="Fernandes J."/>
            <person name="Walbot V."/>
            <person name="Yu Y."/>
        </authorList>
    </citation>
    <scope>NUCLEOTIDE SEQUENCE</scope>
    <source>
        <strain evidence="9">B73</strain>
    </source>
</reference>
<dbReference type="GO" id="GO:0005634">
    <property type="term" value="C:nucleus"/>
    <property type="evidence" value="ECO:0007669"/>
    <property type="project" value="UniProtKB-SubCell"/>
</dbReference>
<dbReference type="PANTHER" id="PTHR11618:SF4">
    <property type="entry name" value="TRANSCRIPTION FACTOR IIIB 90 KDA SUBUNIT"/>
    <property type="match status" value="1"/>
</dbReference>
<accession>C0PN85</accession>
<dbReference type="AlphaFoldDB" id="C0PN85"/>
<sequence length="90" mass="10096">MVYCTHCADYCPSIKDPDKGYICCGTCGKVLDQEVYTDEPTFVKDNKGQSRLAGSILESIESGYSMSRQRTLDKGMVFRAHIYFTFCGTL</sequence>
<comment type="similarity">
    <text evidence="2">Belongs to the TFIIB family.</text>
</comment>
<proteinExistence type="evidence at transcript level"/>
<comment type="subcellular location">
    <subcellularLocation>
        <location evidence="1">Nucleus</location>
    </subcellularLocation>
</comment>
<keyword evidence="5" id="KW-0862">Zinc</keyword>
<keyword evidence="8" id="KW-0539">Nucleus</keyword>
<evidence type="ECO:0000256" key="5">
    <source>
        <dbReference type="ARBA" id="ARBA00022833"/>
    </source>
</evidence>
<evidence type="ECO:0000313" key="9">
    <source>
        <dbReference type="EMBL" id="ACN36651.1"/>
    </source>
</evidence>
<evidence type="ECO:0000256" key="1">
    <source>
        <dbReference type="ARBA" id="ARBA00004123"/>
    </source>
</evidence>
<organism evidence="9">
    <name type="scientific">Zea mays</name>
    <name type="common">Maize</name>
    <dbReference type="NCBI Taxonomy" id="4577"/>
    <lineage>
        <taxon>Eukaryota</taxon>
        <taxon>Viridiplantae</taxon>
        <taxon>Streptophyta</taxon>
        <taxon>Embryophyta</taxon>
        <taxon>Tracheophyta</taxon>
        <taxon>Spermatophyta</taxon>
        <taxon>Magnoliopsida</taxon>
        <taxon>Liliopsida</taxon>
        <taxon>Poales</taxon>
        <taxon>Poaceae</taxon>
        <taxon>PACMAD clade</taxon>
        <taxon>Panicoideae</taxon>
        <taxon>Andropogonodae</taxon>
        <taxon>Andropogoneae</taxon>
        <taxon>Tripsacinae</taxon>
        <taxon>Zea</taxon>
    </lineage>
</organism>
<name>C0PN85_MAIZE</name>